<name>A0A061R2E4_9CHLO</name>
<dbReference type="PANTHER" id="PTHR16019">
    <property type="entry name" value="SYNAPSE-ASSOCIATED PROTEIN"/>
    <property type="match status" value="1"/>
</dbReference>
<feature type="region of interest" description="Disordered" evidence="1">
    <location>
        <begin position="33"/>
        <end position="255"/>
    </location>
</feature>
<dbReference type="AlphaFoldDB" id="A0A061R2E4"/>
<protein>
    <recommendedName>
        <fullName evidence="2">BSD domain-containing protein</fullName>
    </recommendedName>
</protein>
<organism evidence="3">
    <name type="scientific">Tetraselmis sp. GSL018</name>
    <dbReference type="NCBI Taxonomy" id="582737"/>
    <lineage>
        <taxon>Eukaryota</taxon>
        <taxon>Viridiplantae</taxon>
        <taxon>Chlorophyta</taxon>
        <taxon>core chlorophytes</taxon>
        <taxon>Chlorodendrophyceae</taxon>
        <taxon>Chlorodendrales</taxon>
        <taxon>Chlorodendraceae</taxon>
        <taxon>Tetraselmis</taxon>
    </lineage>
</organism>
<dbReference type="PANTHER" id="PTHR16019:SF5">
    <property type="entry name" value="BSD DOMAIN-CONTAINING PROTEIN 1"/>
    <property type="match status" value="1"/>
</dbReference>
<reference evidence="3" key="1">
    <citation type="submission" date="2014-05" db="EMBL/GenBank/DDBJ databases">
        <title>The transcriptome of the halophilic microalga Tetraselmis sp. GSL018 isolated from the Great Salt Lake, Utah.</title>
        <authorList>
            <person name="Jinkerson R.E."/>
            <person name="D'Adamo S."/>
            <person name="Posewitz M.C."/>
        </authorList>
    </citation>
    <scope>NUCLEOTIDE SEQUENCE</scope>
    <source>
        <strain evidence="3">GSL018</strain>
    </source>
</reference>
<dbReference type="Pfam" id="PF03909">
    <property type="entry name" value="BSD"/>
    <property type="match status" value="1"/>
</dbReference>
<feature type="compositionally biased region" description="Low complexity" evidence="1">
    <location>
        <begin position="120"/>
        <end position="137"/>
    </location>
</feature>
<feature type="compositionally biased region" description="Low complexity" evidence="1">
    <location>
        <begin position="158"/>
        <end position="176"/>
    </location>
</feature>
<feature type="compositionally biased region" description="Acidic residues" evidence="1">
    <location>
        <begin position="49"/>
        <end position="68"/>
    </location>
</feature>
<evidence type="ECO:0000256" key="1">
    <source>
        <dbReference type="SAM" id="MobiDB-lite"/>
    </source>
</evidence>
<dbReference type="GO" id="GO:0005737">
    <property type="term" value="C:cytoplasm"/>
    <property type="evidence" value="ECO:0007669"/>
    <property type="project" value="TreeGrafter"/>
</dbReference>
<feature type="compositionally biased region" description="Acidic residues" evidence="1">
    <location>
        <begin position="241"/>
        <end position="255"/>
    </location>
</feature>
<dbReference type="EMBL" id="GBEZ01022127">
    <property type="protein sequence ID" value="JAC64691.1"/>
    <property type="molecule type" value="Transcribed_RNA"/>
</dbReference>
<dbReference type="InterPro" id="IPR051494">
    <property type="entry name" value="BSD_domain-containing"/>
</dbReference>
<proteinExistence type="predicted"/>
<dbReference type="Gene3D" id="1.10.3970.10">
    <property type="entry name" value="BSD domain"/>
    <property type="match status" value="1"/>
</dbReference>
<evidence type="ECO:0000259" key="2">
    <source>
        <dbReference type="PROSITE" id="PS50858"/>
    </source>
</evidence>
<feature type="domain" description="BSD" evidence="2">
    <location>
        <begin position="1"/>
        <end position="30"/>
    </location>
</feature>
<dbReference type="InterPro" id="IPR005607">
    <property type="entry name" value="BSD_dom"/>
</dbReference>
<gene>
    <name evidence="3" type="ORF">TSPGSL018_17770</name>
</gene>
<dbReference type="PROSITE" id="PS50858">
    <property type="entry name" value="BSD"/>
    <property type="match status" value="1"/>
</dbReference>
<dbReference type="SUPFAM" id="SSF140383">
    <property type="entry name" value="BSD domain-like"/>
    <property type="match status" value="1"/>
</dbReference>
<evidence type="ECO:0000313" key="3">
    <source>
        <dbReference type="EMBL" id="JAC64691.1"/>
    </source>
</evidence>
<dbReference type="InterPro" id="IPR035925">
    <property type="entry name" value="BSD_dom_sf"/>
</dbReference>
<accession>A0A061R2E4</accession>
<sequence>MSELQNRVVPLIVEYDTFWTRYFYRLSKLQEKHEKRQALAQRAQGSQREDEEDIGWGDEEEEAEEEKEDEGRKAGQGAGQAHSAAQPCEGASECHGGADGRAAAGTEHEASEAADTAVGSPAAVTAVQAAPASPPVQEDSVPGAETAHGDGACASSDTGLKPSSGPSPKSESTSGEWCVLQSPKEVATAEEGEGPEPAAEDKAPLQGSGEQWEAGSGPAAAPRDDEDPEAFPELDVKNAAEEEDDDFDEDWGSSL</sequence>